<accession>A0A0C2ZSX0</accession>
<name>A0A0C2ZSX0_9AGAM</name>
<dbReference type="Proteomes" id="UP000053989">
    <property type="component" value="Unassembled WGS sequence"/>
</dbReference>
<evidence type="ECO:0008006" key="3">
    <source>
        <dbReference type="Google" id="ProtNLM"/>
    </source>
</evidence>
<dbReference type="AlphaFoldDB" id="A0A0C2ZSX0"/>
<reference evidence="1 2" key="1">
    <citation type="submission" date="2014-04" db="EMBL/GenBank/DDBJ databases">
        <authorList>
            <consortium name="DOE Joint Genome Institute"/>
            <person name="Kuo A."/>
            <person name="Kohler A."/>
            <person name="Nagy L.G."/>
            <person name="Floudas D."/>
            <person name="Copeland A."/>
            <person name="Barry K.W."/>
            <person name="Cichocki N."/>
            <person name="Veneault-Fourrey C."/>
            <person name="LaButti K."/>
            <person name="Lindquist E.A."/>
            <person name="Lipzen A."/>
            <person name="Lundell T."/>
            <person name="Morin E."/>
            <person name="Murat C."/>
            <person name="Sun H."/>
            <person name="Tunlid A."/>
            <person name="Henrissat B."/>
            <person name="Grigoriev I.V."/>
            <person name="Hibbett D.S."/>
            <person name="Martin F."/>
            <person name="Nordberg H.P."/>
            <person name="Cantor M.N."/>
            <person name="Hua S.X."/>
        </authorList>
    </citation>
    <scope>NUCLEOTIDE SEQUENCE [LARGE SCALE GENOMIC DNA]</scope>
    <source>
        <strain evidence="1 2">Foug A</strain>
    </source>
</reference>
<keyword evidence="2" id="KW-1185">Reference proteome</keyword>
<dbReference type="InParanoid" id="A0A0C2ZSX0"/>
<dbReference type="Pfam" id="PF18758">
    <property type="entry name" value="KDZ"/>
    <property type="match status" value="1"/>
</dbReference>
<sequence length="244" mass="28339">LIYHRYIGCSLLSPTIAISLHTLATYCQVHCICPWFGIQAQCKLLCHIHDMPCQPYLNVQLTAAYNVYLNILDHVDRQLKKALGHDTDNWRMLNSCPACFYKLEDEPILDFDWLVSIDGNNSLKRWDMSTYGVTPQVDTHRPHSDYWLSDPTWITLNMKFTPRYSDHVNDTDNWQSPPVNSDPDVPTSFACVERWHNAGPEQCKRMFSMFHELGIFIASCWHRFVLLACDMVKSSELYVSFVLD</sequence>
<protein>
    <recommendedName>
        <fullName evidence="3">CxC1-like cysteine cluster associated with KDZ transposases domain-containing protein</fullName>
    </recommendedName>
</protein>
<dbReference type="EMBL" id="KN822130">
    <property type="protein sequence ID" value="KIM55647.1"/>
    <property type="molecule type" value="Genomic_DNA"/>
</dbReference>
<dbReference type="HOGENOM" id="CLU_013084_3_3_1"/>
<reference evidence="2" key="2">
    <citation type="submission" date="2015-01" db="EMBL/GenBank/DDBJ databases">
        <title>Evolutionary Origins and Diversification of the Mycorrhizal Mutualists.</title>
        <authorList>
            <consortium name="DOE Joint Genome Institute"/>
            <consortium name="Mycorrhizal Genomics Consortium"/>
            <person name="Kohler A."/>
            <person name="Kuo A."/>
            <person name="Nagy L.G."/>
            <person name="Floudas D."/>
            <person name="Copeland A."/>
            <person name="Barry K.W."/>
            <person name="Cichocki N."/>
            <person name="Veneault-Fourrey C."/>
            <person name="LaButti K."/>
            <person name="Lindquist E.A."/>
            <person name="Lipzen A."/>
            <person name="Lundell T."/>
            <person name="Morin E."/>
            <person name="Murat C."/>
            <person name="Riley R."/>
            <person name="Ohm R."/>
            <person name="Sun H."/>
            <person name="Tunlid A."/>
            <person name="Henrissat B."/>
            <person name="Grigoriev I.V."/>
            <person name="Hibbett D.S."/>
            <person name="Martin F."/>
        </authorList>
    </citation>
    <scope>NUCLEOTIDE SEQUENCE [LARGE SCALE GENOMIC DNA]</scope>
    <source>
        <strain evidence="2">Foug A</strain>
    </source>
</reference>
<organism evidence="1 2">
    <name type="scientific">Scleroderma citrinum Foug A</name>
    <dbReference type="NCBI Taxonomy" id="1036808"/>
    <lineage>
        <taxon>Eukaryota</taxon>
        <taxon>Fungi</taxon>
        <taxon>Dikarya</taxon>
        <taxon>Basidiomycota</taxon>
        <taxon>Agaricomycotina</taxon>
        <taxon>Agaricomycetes</taxon>
        <taxon>Agaricomycetidae</taxon>
        <taxon>Boletales</taxon>
        <taxon>Sclerodermatineae</taxon>
        <taxon>Sclerodermataceae</taxon>
        <taxon>Scleroderma</taxon>
    </lineage>
</organism>
<dbReference type="OrthoDB" id="2505969at2759"/>
<dbReference type="STRING" id="1036808.A0A0C2ZSX0"/>
<dbReference type="InterPro" id="IPR040521">
    <property type="entry name" value="KDZ"/>
</dbReference>
<gene>
    <name evidence="1" type="ORF">SCLCIDRAFT_134236</name>
</gene>
<evidence type="ECO:0000313" key="1">
    <source>
        <dbReference type="EMBL" id="KIM55647.1"/>
    </source>
</evidence>
<proteinExistence type="predicted"/>
<feature type="non-terminal residue" evidence="1">
    <location>
        <position position="1"/>
    </location>
</feature>
<evidence type="ECO:0000313" key="2">
    <source>
        <dbReference type="Proteomes" id="UP000053989"/>
    </source>
</evidence>